<comment type="function">
    <text evidence="8">Converts seryl-tRNA(Sec) to selenocysteinyl-tRNA(Sec) required for selenoprotein biosynthesis.</text>
</comment>
<evidence type="ECO:0000256" key="8">
    <source>
        <dbReference type="HAMAP-Rule" id="MF_00423"/>
    </source>
</evidence>
<dbReference type="Gene3D" id="3.40.640.10">
    <property type="entry name" value="Type I PLP-dependent aspartate aminotransferase-like (Major domain)"/>
    <property type="match status" value="1"/>
</dbReference>
<evidence type="ECO:0000256" key="6">
    <source>
        <dbReference type="ARBA" id="ARBA00023266"/>
    </source>
</evidence>
<keyword evidence="5 8" id="KW-0648">Protein biosynthesis</keyword>
<dbReference type="InterPro" id="IPR025862">
    <property type="entry name" value="SelA_trans_N_dom"/>
</dbReference>
<evidence type="ECO:0000256" key="7">
    <source>
        <dbReference type="ARBA" id="ARBA00044507"/>
    </source>
</evidence>
<dbReference type="HAMAP" id="MF_00423">
    <property type="entry name" value="SelA"/>
    <property type="match status" value="1"/>
</dbReference>
<dbReference type="SUPFAM" id="SSF53383">
    <property type="entry name" value="PLP-dependent transferases"/>
    <property type="match status" value="1"/>
</dbReference>
<protein>
    <recommendedName>
        <fullName evidence="8">L-seryl-tRNA(Sec) selenium transferase</fullName>
        <ecNumber evidence="8">2.9.1.1</ecNumber>
    </recommendedName>
    <alternativeName>
        <fullName evidence="8">Selenocysteine synthase</fullName>
        <shortName evidence="8">Sec synthase</shortName>
    </alternativeName>
    <alternativeName>
        <fullName evidence="8">Selenocysteinyl-tRNA(Sec) synthase</fullName>
    </alternativeName>
</protein>
<dbReference type="Pfam" id="PF12390">
    <property type="entry name" value="Se-cys_synth_N"/>
    <property type="match status" value="1"/>
</dbReference>
<gene>
    <name evidence="8" type="primary">selA</name>
    <name evidence="11" type="ORF">E6K78_00650</name>
</gene>
<evidence type="ECO:0000313" key="12">
    <source>
        <dbReference type="Proteomes" id="UP000316609"/>
    </source>
</evidence>
<dbReference type="GO" id="GO:0001717">
    <property type="term" value="P:conversion of seryl-tRNAsec to selenocys-tRNAsec"/>
    <property type="evidence" value="ECO:0007669"/>
    <property type="project" value="UniProtKB-UniRule"/>
</dbReference>
<dbReference type="GO" id="GO:0005737">
    <property type="term" value="C:cytoplasm"/>
    <property type="evidence" value="ECO:0007669"/>
    <property type="project" value="UniProtKB-SubCell"/>
</dbReference>
<comment type="catalytic activity">
    <reaction evidence="8">
        <text>L-seryl-tRNA(Sec) + selenophosphate + H(+) = L-selenocysteinyl-tRNA(Sec) + phosphate</text>
        <dbReference type="Rhea" id="RHEA:22728"/>
        <dbReference type="Rhea" id="RHEA-COMP:9742"/>
        <dbReference type="Rhea" id="RHEA-COMP:9743"/>
        <dbReference type="ChEBI" id="CHEBI:15378"/>
        <dbReference type="ChEBI" id="CHEBI:16144"/>
        <dbReference type="ChEBI" id="CHEBI:43474"/>
        <dbReference type="ChEBI" id="CHEBI:78533"/>
        <dbReference type="ChEBI" id="CHEBI:78573"/>
        <dbReference type="EC" id="2.9.1.1"/>
    </reaction>
</comment>
<evidence type="ECO:0000256" key="3">
    <source>
        <dbReference type="ARBA" id="ARBA00022679"/>
    </source>
</evidence>
<feature type="modified residue" description="N6-(pyridoxal phosphate)lysine" evidence="8 9">
    <location>
        <position position="294"/>
    </location>
</feature>
<feature type="domain" description="L-seryl-tRNA selenium transferase N-terminal" evidence="10">
    <location>
        <begin position="6"/>
        <end position="45"/>
    </location>
</feature>
<organism evidence="11 12">
    <name type="scientific">Eiseniibacteriota bacterium</name>
    <dbReference type="NCBI Taxonomy" id="2212470"/>
    <lineage>
        <taxon>Bacteria</taxon>
        <taxon>Candidatus Eiseniibacteriota</taxon>
    </lineage>
</organism>
<comment type="cofactor">
    <cofactor evidence="1 8 9">
        <name>pyridoxal 5'-phosphate</name>
        <dbReference type="ChEBI" id="CHEBI:597326"/>
    </cofactor>
</comment>
<sequence length="472" mass="50732">MSARSLRALPAVETLLQRDPLVSALKELPRSLVLEAVRAELSRCRSELRRGLAVAVDPDRMAQRAAARARADRRPQLTRVLNASGVVLHTNLGRSPLSEPACRAIQEVARGYSSLEIDLASGRRGERGAGVERWLVRLTGAEAALVVNNGAAAVLLALSALASGRSVLVSRGELVEIGGSFRIHEILAKSGAALVEVGTTNRTHLADYERGFERHRDVAALLRVHPSNFRVAGFTARPDLAALARLARRRRAFLIEDLGSGALTDLSALGLESEPTVRESLTAGCDVVTFSGDKLLGSTQAGLLLGRRRAVARARRDPLARALRVDKLTLAALEATLPAYGDAARARVEIPALAMLAVSAGALERRARALAEAIQRRLPDVEVTVEPGAGEVGGGALPLQRLRGWVVALAHRERTANELDRWARAAEPPIIGYIRAGKFRMDVRTLGDDEVRELAEALAGAERPWATAEERE</sequence>
<keyword evidence="3 8" id="KW-0808">Transferase</keyword>
<evidence type="ECO:0000256" key="9">
    <source>
        <dbReference type="PIRSR" id="PIRSR618319-50"/>
    </source>
</evidence>
<dbReference type="EMBL" id="VBOY01000007">
    <property type="protein sequence ID" value="TMQ68492.1"/>
    <property type="molecule type" value="Genomic_DNA"/>
</dbReference>
<evidence type="ECO:0000256" key="1">
    <source>
        <dbReference type="ARBA" id="ARBA00001933"/>
    </source>
</evidence>
<name>A0A538TXX9_UNCEI</name>
<keyword evidence="2 8" id="KW-0963">Cytoplasm</keyword>
<dbReference type="Pfam" id="PF03841">
    <property type="entry name" value="SelA"/>
    <property type="match status" value="1"/>
</dbReference>
<evidence type="ECO:0000256" key="2">
    <source>
        <dbReference type="ARBA" id="ARBA00022490"/>
    </source>
</evidence>
<comment type="similarity">
    <text evidence="7 8">Belongs to the SelA family.</text>
</comment>
<dbReference type="GO" id="GO:0004125">
    <property type="term" value="F:L-seryl-tRNA(Sec) selenium transferase activity"/>
    <property type="evidence" value="ECO:0007669"/>
    <property type="project" value="UniProtKB-UniRule"/>
</dbReference>
<comment type="caution">
    <text evidence="11">The sequence shown here is derived from an EMBL/GenBank/DDBJ whole genome shotgun (WGS) entry which is preliminary data.</text>
</comment>
<dbReference type="NCBIfam" id="TIGR00474">
    <property type="entry name" value="selA"/>
    <property type="match status" value="1"/>
</dbReference>
<dbReference type="InterPro" id="IPR015424">
    <property type="entry name" value="PyrdxlP-dep_Trfase"/>
</dbReference>
<dbReference type="InterPro" id="IPR018319">
    <property type="entry name" value="SelA-like"/>
</dbReference>
<dbReference type="PANTHER" id="PTHR32328">
    <property type="entry name" value="L-SERYL-TRNA(SEC) SELENIUM TRANSFERASE"/>
    <property type="match status" value="1"/>
</dbReference>
<keyword evidence="4 8" id="KW-0663">Pyridoxal phosphate</keyword>
<proteinExistence type="inferred from homology"/>
<comment type="pathway">
    <text evidence="8">Aminoacyl-tRNA biosynthesis; selenocysteinyl-tRNA(Sec) biosynthesis; selenocysteinyl-tRNA(Sec) from L-seryl-tRNA(Sec) (bacterial route): step 1/1.</text>
</comment>
<evidence type="ECO:0000256" key="4">
    <source>
        <dbReference type="ARBA" id="ARBA00022898"/>
    </source>
</evidence>
<evidence type="ECO:0000259" key="10">
    <source>
        <dbReference type="Pfam" id="PF12390"/>
    </source>
</evidence>
<dbReference type="GO" id="GO:0001514">
    <property type="term" value="P:selenocysteine incorporation"/>
    <property type="evidence" value="ECO:0007669"/>
    <property type="project" value="UniProtKB-UniRule"/>
</dbReference>
<evidence type="ECO:0000313" key="11">
    <source>
        <dbReference type="EMBL" id="TMQ68492.1"/>
    </source>
</evidence>
<dbReference type="AlphaFoldDB" id="A0A538TXX9"/>
<dbReference type="Gene3D" id="3.90.1150.180">
    <property type="match status" value="1"/>
</dbReference>
<accession>A0A538TXX9</accession>
<dbReference type="EC" id="2.9.1.1" evidence="8"/>
<dbReference type="Proteomes" id="UP000316609">
    <property type="component" value="Unassembled WGS sequence"/>
</dbReference>
<dbReference type="InterPro" id="IPR004534">
    <property type="entry name" value="SelA_trans"/>
</dbReference>
<evidence type="ECO:0000256" key="5">
    <source>
        <dbReference type="ARBA" id="ARBA00022917"/>
    </source>
</evidence>
<keyword evidence="6 8" id="KW-0711">Selenium</keyword>
<dbReference type="InterPro" id="IPR015421">
    <property type="entry name" value="PyrdxlP-dep_Trfase_major"/>
</dbReference>
<dbReference type="PANTHER" id="PTHR32328:SF0">
    <property type="entry name" value="L-SERYL-TRNA(SEC) SELENIUM TRANSFERASE"/>
    <property type="match status" value="1"/>
</dbReference>
<reference evidence="11 12" key="1">
    <citation type="journal article" date="2019" name="Nat. Microbiol.">
        <title>Mediterranean grassland soil C-N compound turnover is dependent on rainfall and depth, and is mediated by genomically divergent microorganisms.</title>
        <authorList>
            <person name="Diamond S."/>
            <person name="Andeer P.F."/>
            <person name="Li Z."/>
            <person name="Crits-Christoph A."/>
            <person name="Burstein D."/>
            <person name="Anantharaman K."/>
            <person name="Lane K.R."/>
            <person name="Thomas B.C."/>
            <person name="Pan C."/>
            <person name="Northen T.R."/>
            <person name="Banfield J.F."/>
        </authorList>
    </citation>
    <scope>NUCLEOTIDE SEQUENCE [LARGE SCALE GENOMIC DNA]</scope>
    <source>
        <strain evidence="11">WS_8</strain>
    </source>
</reference>
<comment type="subcellular location">
    <subcellularLocation>
        <location evidence="8">Cytoplasm</location>
    </subcellularLocation>
</comment>
<dbReference type="UniPathway" id="UPA00906">
    <property type="reaction ID" value="UER00896"/>
</dbReference>